<evidence type="ECO:0000256" key="2">
    <source>
        <dbReference type="ARBA" id="ARBA00022801"/>
    </source>
</evidence>
<dbReference type="AlphaFoldDB" id="A0A6J6D3H7"/>
<dbReference type="InterPro" id="IPR029055">
    <property type="entry name" value="Ntn_hydrolases_N"/>
</dbReference>
<name>A0A6J6D3H7_9ZZZZ</name>
<evidence type="ECO:0000256" key="1">
    <source>
        <dbReference type="ARBA" id="ARBA00006625"/>
    </source>
</evidence>
<keyword evidence="2" id="KW-0378">Hydrolase</keyword>
<dbReference type="Pfam" id="PF02275">
    <property type="entry name" value="CBAH"/>
    <property type="match status" value="1"/>
</dbReference>
<organism evidence="4">
    <name type="scientific">freshwater metagenome</name>
    <dbReference type="NCBI Taxonomy" id="449393"/>
    <lineage>
        <taxon>unclassified sequences</taxon>
        <taxon>metagenomes</taxon>
        <taxon>ecological metagenomes</taxon>
    </lineage>
</organism>
<evidence type="ECO:0000313" key="4">
    <source>
        <dbReference type="EMBL" id="CAB4558531.1"/>
    </source>
</evidence>
<dbReference type="InterPro" id="IPR029132">
    <property type="entry name" value="CBAH/NAAA_C"/>
</dbReference>
<comment type="similarity">
    <text evidence="1">Belongs to the peptidase C59 family.</text>
</comment>
<protein>
    <submittedName>
        <fullName evidence="4">Unannotated protein</fullName>
    </submittedName>
</protein>
<dbReference type="GO" id="GO:0016787">
    <property type="term" value="F:hydrolase activity"/>
    <property type="evidence" value="ECO:0007669"/>
    <property type="project" value="UniProtKB-KW"/>
</dbReference>
<reference evidence="4" key="1">
    <citation type="submission" date="2020-05" db="EMBL/GenBank/DDBJ databases">
        <authorList>
            <person name="Chiriac C."/>
            <person name="Salcher M."/>
            <person name="Ghai R."/>
            <person name="Kavagutti S V."/>
        </authorList>
    </citation>
    <scope>NUCLEOTIDE SEQUENCE</scope>
</reference>
<feature type="domain" description="Choloylglycine hydrolase/NAAA C-terminal" evidence="3">
    <location>
        <begin position="2"/>
        <end position="317"/>
    </location>
</feature>
<dbReference type="PANTHER" id="PTHR35527">
    <property type="entry name" value="CHOLOYLGLYCINE HYDROLASE"/>
    <property type="match status" value="1"/>
</dbReference>
<accession>A0A6J6D3H7</accession>
<dbReference type="InterPro" id="IPR052193">
    <property type="entry name" value="Peptidase_C59"/>
</dbReference>
<dbReference type="PANTHER" id="PTHR35527:SF2">
    <property type="entry name" value="HYDROLASE"/>
    <property type="match status" value="1"/>
</dbReference>
<proteinExistence type="inferred from homology"/>
<gene>
    <name evidence="4" type="ORF">UFOPK1358_02077</name>
</gene>
<sequence>MCTNFRISATDGSVVVGRTMEFPSDMGTRITVLPIGYKGTGTGVNAEAGKTWTATQGVVGMDAFGAPGALTDGMNDAGLYAALLYMPGFCDYTPAEGADPTSLLSIVDVVAYLLGTCASTEQVKQAISGITVWPYVFGPFGFAPPAHVIVHDPTGASIVIEWREGEMVVFDNAIGVASNWPYFDWHLTNLRNYINLSVENPTPITIEGVELTLMGQGPGMLGLPGDSSSPARFVRAAAYTASLRPVATGAELEKSALHVLNNFDIPWGMIRSDADPLNDDHTLWSTISNLTERRYILRTYDNPVPHVIDLTKVDFSGSESTQIEAPTGAFPELQINVA</sequence>
<dbReference type="CDD" id="cd00542">
    <property type="entry name" value="Ntn_PVA"/>
    <property type="match status" value="1"/>
</dbReference>
<evidence type="ECO:0000259" key="3">
    <source>
        <dbReference type="Pfam" id="PF02275"/>
    </source>
</evidence>
<dbReference type="Gene3D" id="3.60.60.10">
    <property type="entry name" value="Penicillin V Acylase, Chain A"/>
    <property type="match status" value="1"/>
</dbReference>
<dbReference type="SUPFAM" id="SSF56235">
    <property type="entry name" value="N-terminal nucleophile aminohydrolases (Ntn hydrolases)"/>
    <property type="match status" value="1"/>
</dbReference>
<dbReference type="EMBL" id="CAEZSF010000316">
    <property type="protein sequence ID" value="CAB4558531.1"/>
    <property type="molecule type" value="Genomic_DNA"/>
</dbReference>